<dbReference type="Proteomes" id="UP000295164">
    <property type="component" value="Unassembled WGS sequence"/>
</dbReference>
<dbReference type="InterPro" id="IPR036291">
    <property type="entry name" value="NAD(P)-bd_dom_sf"/>
</dbReference>
<evidence type="ECO:0000313" key="3">
    <source>
        <dbReference type="EMBL" id="TCZ73928.1"/>
    </source>
</evidence>
<dbReference type="InterPro" id="IPR018931">
    <property type="entry name" value="DUF2520"/>
</dbReference>
<feature type="domain" description="Pyrroline-5-carboxylate reductase catalytic N-terminal" evidence="1">
    <location>
        <begin position="8"/>
        <end position="92"/>
    </location>
</feature>
<dbReference type="AlphaFoldDB" id="A0A4R4E835"/>
<dbReference type="Gene3D" id="3.40.50.720">
    <property type="entry name" value="NAD(P)-binding Rossmann-like Domain"/>
    <property type="match status" value="1"/>
</dbReference>
<accession>A0A4R4E835</accession>
<dbReference type="SUPFAM" id="SSF48179">
    <property type="entry name" value="6-phosphogluconate dehydrogenase C-terminal domain-like"/>
    <property type="match status" value="1"/>
</dbReference>
<dbReference type="Pfam" id="PF03807">
    <property type="entry name" value="F420_oxidored"/>
    <property type="match status" value="1"/>
</dbReference>
<reference evidence="3 4" key="1">
    <citation type="submission" date="2019-03" db="EMBL/GenBank/DDBJ databases">
        <authorList>
            <person name="Kim M.K.M."/>
        </authorList>
    </citation>
    <scope>NUCLEOTIDE SEQUENCE [LARGE SCALE GENOMIC DNA]</scope>
    <source>
        <strain evidence="3 4">17J68-15</strain>
    </source>
</reference>
<dbReference type="InterPro" id="IPR028939">
    <property type="entry name" value="P5C_Rdtase_cat_N"/>
</dbReference>
<dbReference type="PANTHER" id="PTHR40459">
    <property type="entry name" value="CONSERVED HYPOTHETICAL ALANINE AND LEUCINE RICH PROTEIN"/>
    <property type="match status" value="1"/>
</dbReference>
<dbReference type="InterPro" id="IPR037108">
    <property type="entry name" value="TM1727-like_C_sf"/>
</dbReference>
<dbReference type="OrthoDB" id="9810755at2"/>
<comment type="caution">
    <text evidence="3">The sequence shown here is derived from an EMBL/GenBank/DDBJ whole genome shotgun (WGS) entry which is preliminary data.</text>
</comment>
<evidence type="ECO:0000259" key="1">
    <source>
        <dbReference type="Pfam" id="PF03807"/>
    </source>
</evidence>
<dbReference type="PANTHER" id="PTHR40459:SF1">
    <property type="entry name" value="CONSERVED HYPOTHETICAL ALANINE AND LEUCINE RICH PROTEIN"/>
    <property type="match status" value="1"/>
</dbReference>
<evidence type="ECO:0000313" key="4">
    <source>
        <dbReference type="Proteomes" id="UP000295164"/>
    </source>
</evidence>
<gene>
    <name evidence="3" type="ORF">E0486_04410</name>
</gene>
<proteinExistence type="predicted"/>
<feature type="domain" description="DUF2520" evidence="2">
    <location>
        <begin position="129"/>
        <end position="253"/>
    </location>
</feature>
<dbReference type="InterPro" id="IPR008927">
    <property type="entry name" value="6-PGluconate_DH-like_C_sf"/>
</dbReference>
<protein>
    <submittedName>
        <fullName evidence="3">DUF2520 domain-containing protein</fullName>
    </submittedName>
</protein>
<dbReference type="EMBL" id="SKFH01000004">
    <property type="protein sequence ID" value="TCZ73928.1"/>
    <property type="molecule type" value="Genomic_DNA"/>
</dbReference>
<dbReference type="Gene3D" id="1.10.1040.20">
    <property type="entry name" value="ProC-like, C-terminal domain"/>
    <property type="match status" value="1"/>
</dbReference>
<name>A0A4R4E835_9BACT</name>
<organism evidence="3 4">
    <name type="scientific">Flaviaesturariibacter aridisoli</name>
    <dbReference type="NCBI Taxonomy" id="2545761"/>
    <lineage>
        <taxon>Bacteria</taxon>
        <taxon>Pseudomonadati</taxon>
        <taxon>Bacteroidota</taxon>
        <taxon>Chitinophagia</taxon>
        <taxon>Chitinophagales</taxon>
        <taxon>Chitinophagaceae</taxon>
        <taxon>Flaviaestuariibacter</taxon>
    </lineage>
</organism>
<dbReference type="SUPFAM" id="SSF51735">
    <property type="entry name" value="NAD(P)-binding Rossmann-fold domains"/>
    <property type="match status" value="1"/>
</dbReference>
<dbReference type="Pfam" id="PF10728">
    <property type="entry name" value="DUF2520"/>
    <property type="match status" value="1"/>
</dbReference>
<evidence type="ECO:0000259" key="2">
    <source>
        <dbReference type="Pfam" id="PF10728"/>
    </source>
</evidence>
<sequence>MPELRSMRIVIIGTGNTATVLGRKLKAAGHHIVQVFGRDAAAASALAYELDSVSVNHWTIVDRGAELYLLAVSDLAVAEVRRQLDLPEGTLVHTAASVPLEALKGAAAHYGVFYPLQSLRKGSERLPEIPVLVDAGDAPTLHQLEVLASSISGQVATADDATRLRLHLAAVFCNNFVNHIYTLMEEWCDRQGLDFRLLLPLIRETAERVGEVAPKQSQTGPALRRDSATLERHRRLLAGEPKLLALYDLFTESIQNNGV</sequence>
<keyword evidence="4" id="KW-1185">Reference proteome</keyword>